<dbReference type="EMBL" id="JABBVZ010000078">
    <property type="protein sequence ID" value="NMP24013.1"/>
    <property type="molecule type" value="Genomic_DNA"/>
</dbReference>
<dbReference type="Proteomes" id="UP000533476">
    <property type="component" value="Unassembled WGS sequence"/>
</dbReference>
<evidence type="ECO:0000313" key="6">
    <source>
        <dbReference type="EMBL" id="NMP24013.1"/>
    </source>
</evidence>
<proteinExistence type="inferred from homology"/>
<dbReference type="CDD" id="cd00002">
    <property type="entry name" value="YbaK_deacylase"/>
    <property type="match status" value="1"/>
</dbReference>
<dbReference type="InterPro" id="IPR036754">
    <property type="entry name" value="YbaK/aa-tRNA-synt-asso_dom_sf"/>
</dbReference>
<dbReference type="InterPro" id="IPR004369">
    <property type="entry name" value="Prolyl-tRNA_editing_YbaK/EbsC"/>
</dbReference>
<keyword evidence="3 4" id="KW-0456">Lyase</keyword>
<evidence type="ECO:0000256" key="4">
    <source>
        <dbReference type="PIRNR" id="PIRNR006181"/>
    </source>
</evidence>
<keyword evidence="7" id="KW-1185">Reference proteome</keyword>
<dbReference type="RefSeq" id="WP_169101761.1">
    <property type="nucleotide sequence ID" value="NZ_JABBVZ010000078.1"/>
</dbReference>
<accession>A0A7Y0L6N2</accession>
<name>A0A7Y0L6N2_9FIRM</name>
<evidence type="ECO:0000259" key="5">
    <source>
        <dbReference type="Pfam" id="PF04073"/>
    </source>
</evidence>
<gene>
    <name evidence="6" type="ORF">HIJ39_16900</name>
</gene>
<reference evidence="6 7" key="1">
    <citation type="submission" date="2020-04" db="EMBL/GenBank/DDBJ databases">
        <authorList>
            <person name="Zhang R."/>
            <person name="Schippers A."/>
        </authorList>
    </citation>
    <scope>NUCLEOTIDE SEQUENCE [LARGE SCALE GENOMIC DNA]</scope>
    <source>
        <strain evidence="6 7">DSM 109850</strain>
    </source>
</reference>
<dbReference type="PANTHER" id="PTHR30411">
    <property type="entry name" value="CYTOPLASMIC PROTEIN"/>
    <property type="match status" value="1"/>
</dbReference>
<dbReference type="AlphaFoldDB" id="A0A7Y0L6N2"/>
<dbReference type="Gene3D" id="3.90.960.10">
    <property type="entry name" value="YbaK/aminoacyl-tRNA synthetase-associated domain"/>
    <property type="match status" value="1"/>
</dbReference>
<evidence type="ECO:0000256" key="1">
    <source>
        <dbReference type="ARBA" id="ARBA00009798"/>
    </source>
</evidence>
<dbReference type="SUPFAM" id="SSF55826">
    <property type="entry name" value="YbaK/ProRS associated domain"/>
    <property type="match status" value="1"/>
</dbReference>
<comment type="caution">
    <text evidence="6">The sequence shown here is derived from an EMBL/GenBank/DDBJ whole genome shotgun (WGS) entry which is preliminary data.</text>
</comment>
<dbReference type="GO" id="GO:0016829">
    <property type="term" value="F:lyase activity"/>
    <property type="evidence" value="ECO:0007669"/>
    <property type="project" value="UniProtKB-KW"/>
</dbReference>
<keyword evidence="2 4" id="KW-0648">Protein biosynthesis</keyword>
<evidence type="ECO:0000256" key="3">
    <source>
        <dbReference type="ARBA" id="ARBA00023239"/>
    </source>
</evidence>
<dbReference type="EC" id="4.2.-.-" evidence="4"/>
<dbReference type="PANTHER" id="PTHR30411:SF0">
    <property type="entry name" value="CYS-TRNA(PRO)_CYS-TRNA(CYS) DEACYLASE YBAK"/>
    <property type="match status" value="1"/>
</dbReference>
<dbReference type="PIRSF" id="PIRSF006181">
    <property type="entry name" value="EbsC_YbaK"/>
    <property type="match status" value="1"/>
</dbReference>
<evidence type="ECO:0000313" key="7">
    <source>
        <dbReference type="Proteomes" id="UP000533476"/>
    </source>
</evidence>
<sequence>MAKTLAMRALEALEIFYRVRTYEVDENNLDAVHTAELVGVDPERLYKTLVAKGASGTILMAVIPGPATLDLKRWARVAEEKRVDLVPWRDLPNVTGYVRGGVSPLGAKRTFPVYLQQGVETLDEVSVSAGKRGVQMILSGADLVRATGGLLCDIIQSSP</sequence>
<protein>
    <recommendedName>
        <fullName evidence="4">Cys-tRNA(Pro)/Cys-tRNA(Cys) deacylase</fullName>
        <ecNumber evidence="4">4.2.-.-</ecNumber>
    </recommendedName>
</protein>
<organism evidence="6 7">
    <name type="scientific">Sulfobacillus harzensis</name>
    <dbReference type="NCBI Taxonomy" id="2729629"/>
    <lineage>
        <taxon>Bacteria</taxon>
        <taxon>Bacillati</taxon>
        <taxon>Bacillota</taxon>
        <taxon>Clostridia</taxon>
        <taxon>Eubacteriales</taxon>
        <taxon>Clostridiales Family XVII. Incertae Sedis</taxon>
        <taxon>Sulfobacillus</taxon>
    </lineage>
</organism>
<dbReference type="Pfam" id="PF04073">
    <property type="entry name" value="tRNA_edit"/>
    <property type="match status" value="1"/>
</dbReference>
<feature type="domain" description="YbaK/aminoacyl-tRNA synthetase-associated" evidence="5">
    <location>
        <begin position="30"/>
        <end position="145"/>
    </location>
</feature>
<dbReference type="GO" id="GO:0006412">
    <property type="term" value="P:translation"/>
    <property type="evidence" value="ECO:0007669"/>
    <property type="project" value="UniProtKB-KW"/>
</dbReference>
<evidence type="ECO:0000256" key="2">
    <source>
        <dbReference type="ARBA" id="ARBA00022917"/>
    </source>
</evidence>
<comment type="similarity">
    <text evidence="1 4">Belongs to the prolyl-tRNA editing family. YbaK/EbsC subfamily.</text>
</comment>
<dbReference type="InterPro" id="IPR007214">
    <property type="entry name" value="YbaK/aa-tRNA-synth-assoc-dom"/>
</dbReference>
<dbReference type="GO" id="GO:0002161">
    <property type="term" value="F:aminoacyl-tRNA deacylase activity"/>
    <property type="evidence" value="ECO:0007669"/>
    <property type="project" value="InterPro"/>
</dbReference>